<protein>
    <submittedName>
        <fullName evidence="4">TetR/AcrR family transcriptional regulator</fullName>
    </submittedName>
</protein>
<evidence type="ECO:0000259" key="3">
    <source>
        <dbReference type="PROSITE" id="PS50977"/>
    </source>
</evidence>
<dbReference type="GO" id="GO:0003677">
    <property type="term" value="F:DNA binding"/>
    <property type="evidence" value="ECO:0007669"/>
    <property type="project" value="UniProtKB-UniRule"/>
</dbReference>
<dbReference type="EMBL" id="QLZR01000003">
    <property type="protein sequence ID" value="RAZ77851.1"/>
    <property type="molecule type" value="Genomic_DNA"/>
</dbReference>
<name>A0A365KXF4_9BACL</name>
<evidence type="ECO:0000313" key="4">
    <source>
        <dbReference type="EMBL" id="RAZ77851.1"/>
    </source>
</evidence>
<organism evidence="4 5">
    <name type="scientific">Planococcus halotolerans</name>
    <dbReference type="NCBI Taxonomy" id="2233542"/>
    <lineage>
        <taxon>Bacteria</taxon>
        <taxon>Bacillati</taxon>
        <taxon>Bacillota</taxon>
        <taxon>Bacilli</taxon>
        <taxon>Bacillales</taxon>
        <taxon>Caryophanaceae</taxon>
        <taxon>Planococcus</taxon>
    </lineage>
</organism>
<dbReference type="Pfam" id="PF00440">
    <property type="entry name" value="TetR_N"/>
    <property type="match status" value="1"/>
</dbReference>
<evidence type="ECO:0000313" key="5">
    <source>
        <dbReference type="Proteomes" id="UP000251002"/>
    </source>
</evidence>
<dbReference type="InterPro" id="IPR009057">
    <property type="entry name" value="Homeodomain-like_sf"/>
</dbReference>
<gene>
    <name evidence="4" type="ORF">DP120_10255</name>
</gene>
<dbReference type="PANTHER" id="PTHR43479">
    <property type="entry name" value="ACREF/ENVCD OPERON REPRESSOR-RELATED"/>
    <property type="match status" value="1"/>
</dbReference>
<accession>A0A365KXF4</accession>
<dbReference type="Pfam" id="PF14278">
    <property type="entry name" value="TetR_C_8"/>
    <property type="match status" value="1"/>
</dbReference>
<sequence length="207" mass="24359">MCRFWRRNRMEMNKEKLSPQALRTKQHFKQAFTELINEKGYSHVSVTDIVQRAAYNRATFYLHFLDKPHITEELKQEMFEQIKRKSMERYTPGKIITTESLDTDSFELVSFIYDNRSFFNLYLMEDTIPGLHQDLPKAIFELLDEQFTLVAKGGHDLNSKKFKLYMAHGTAGLILDWARNGYCESPREITGELINILQTFAVGFRVE</sequence>
<dbReference type="Proteomes" id="UP000251002">
    <property type="component" value="Unassembled WGS sequence"/>
</dbReference>
<reference evidence="4 5" key="1">
    <citation type="submission" date="2018-06" db="EMBL/GenBank/DDBJ databases">
        <title>The draft genome sequences of strains SCU63 and S1.</title>
        <authorList>
            <person name="Gan L."/>
        </authorList>
    </citation>
    <scope>NUCLEOTIDE SEQUENCE [LARGE SCALE GENOMIC DNA]</scope>
    <source>
        <strain evidence="4 5">SCU63</strain>
    </source>
</reference>
<dbReference type="Gene3D" id="1.10.357.10">
    <property type="entry name" value="Tetracycline Repressor, domain 2"/>
    <property type="match status" value="1"/>
</dbReference>
<dbReference type="InterPro" id="IPR039532">
    <property type="entry name" value="TetR_C_Firmicutes"/>
</dbReference>
<evidence type="ECO:0000256" key="2">
    <source>
        <dbReference type="PROSITE-ProRule" id="PRU00335"/>
    </source>
</evidence>
<dbReference type="InterPro" id="IPR050624">
    <property type="entry name" value="HTH-type_Tx_Regulator"/>
</dbReference>
<dbReference type="PANTHER" id="PTHR43479:SF7">
    <property type="entry name" value="TETR-FAMILY TRANSCRIPTIONAL REGULATOR"/>
    <property type="match status" value="1"/>
</dbReference>
<keyword evidence="1 2" id="KW-0238">DNA-binding</keyword>
<evidence type="ECO:0000256" key="1">
    <source>
        <dbReference type="ARBA" id="ARBA00023125"/>
    </source>
</evidence>
<feature type="domain" description="HTH tetR-type" evidence="3">
    <location>
        <begin position="22"/>
        <end position="82"/>
    </location>
</feature>
<feature type="DNA-binding region" description="H-T-H motif" evidence="2">
    <location>
        <begin position="45"/>
        <end position="64"/>
    </location>
</feature>
<proteinExistence type="predicted"/>
<comment type="caution">
    <text evidence="4">The sequence shown here is derived from an EMBL/GenBank/DDBJ whole genome shotgun (WGS) entry which is preliminary data.</text>
</comment>
<dbReference type="AlphaFoldDB" id="A0A365KXF4"/>
<dbReference type="SUPFAM" id="SSF46689">
    <property type="entry name" value="Homeodomain-like"/>
    <property type="match status" value="1"/>
</dbReference>
<dbReference type="PROSITE" id="PS50977">
    <property type="entry name" value="HTH_TETR_2"/>
    <property type="match status" value="1"/>
</dbReference>
<dbReference type="InterPro" id="IPR001647">
    <property type="entry name" value="HTH_TetR"/>
</dbReference>
<keyword evidence="5" id="KW-1185">Reference proteome</keyword>